<evidence type="ECO:0000256" key="1">
    <source>
        <dbReference type="SAM" id="Phobius"/>
    </source>
</evidence>
<evidence type="ECO:0000313" key="2">
    <source>
        <dbReference type="EMBL" id="KAF7197362.1"/>
    </source>
</evidence>
<feature type="transmembrane region" description="Helical" evidence="1">
    <location>
        <begin position="12"/>
        <end position="28"/>
    </location>
</feature>
<name>A0A8H6RUX7_9PEZI</name>
<comment type="caution">
    <text evidence="2">The sequence shown here is derived from an EMBL/GenBank/DDBJ whole genome shotgun (WGS) entry which is preliminary data.</text>
</comment>
<protein>
    <submittedName>
        <fullName evidence="2">Uncharacterized protein</fullName>
    </submittedName>
</protein>
<evidence type="ECO:0000313" key="3">
    <source>
        <dbReference type="Proteomes" id="UP000660729"/>
    </source>
</evidence>
<proteinExistence type="predicted"/>
<sequence>MALTLEADFTLLFGILATALTLIAIFFARQGPAKGMWIAPQLSGVQAKAFSGSLLPVYDEARPSLQCIIFQDNVMLLAPGHPPRLLDFQGLGPRLLQYNKLPEKR</sequence>
<dbReference type="EMBL" id="JABCIY010000015">
    <property type="protein sequence ID" value="KAF7197362.1"/>
    <property type="molecule type" value="Genomic_DNA"/>
</dbReference>
<dbReference type="Proteomes" id="UP000660729">
    <property type="component" value="Unassembled WGS sequence"/>
</dbReference>
<accession>A0A8H6RUX7</accession>
<reference evidence="2" key="1">
    <citation type="submission" date="2020-04" db="EMBL/GenBank/DDBJ databases">
        <title>Draft genome resource of the tomato pathogen Pseudocercospora fuligena.</title>
        <authorList>
            <person name="Zaccaron A."/>
        </authorList>
    </citation>
    <scope>NUCLEOTIDE SEQUENCE</scope>
    <source>
        <strain evidence="2">PF001</strain>
    </source>
</reference>
<organism evidence="2 3">
    <name type="scientific">Pseudocercospora fuligena</name>
    <dbReference type="NCBI Taxonomy" id="685502"/>
    <lineage>
        <taxon>Eukaryota</taxon>
        <taxon>Fungi</taxon>
        <taxon>Dikarya</taxon>
        <taxon>Ascomycota</taxon>
        <taxon>Pezizomycotina</taxon>
        <taxon>Dothideomycetes</taxon>
        <taxon>Dothideomycetidae</taxon>
        <taxon>Mycosphaerellales</taxon>
        <taxon>Mycosphaerellaceae</taxon>
        <taxon>Pseudocercospora</taxon>
    </lineage>
</organism>
<dbReference type="AlphaFoldDB" id="A0A8H6RUX7"/>
<gene>
    <name evidence="2" type="ORF">HII31_01172</name>
</gene>
<keyword evidence="1" id="KW-0472">Membrane</keyword>
<keyword evidence="1" id="KW-1133">Transmembrane helix</keyword>
<keyword evidence="3" id="KW-1185">Reference proteome</keyword>
<keyword evidence="1" id="KW-0812">Transmembrane</keyword>